<protein>
    <submittedName>
        <fullName evidence="1">Uncharacterized protein</fullName>
    </submittedName>
</protein>
<proteinExistence type="predicted"/>
<keyword evidence="2" id="KW-1185">Reference proteome</keyword>
<reference evidence="1 2" key="1">
    <citation type="submission" date="2019-02" db="EMBL/GenBank/DDBJ databases">
        <title>Deep-cultivation of Planctomycetes and their phenomic and genomic characterization uncovers novel biology.</title>
        <authorList>
            <person name="Wiegand S."/>
            <person name="Jogler M."/>
            <person name="Boedeker C."/>
            <person name="Pinto D."/>
            <person name="Vollmers J."/>
            <person name="Rivas-Marin E."/>
            <person name="Kohn T."/>
            <person name="Peeters S.H."/>
            <person name="Heuer A."/>
            <person name="Rast P."/>
            <person name="Oberbeckmann S."/>
            <person name="Bunk B."/>
            <person name="Jeske O."/>
            <person name="Meyerdierks A."/>
            <person name="Storesund J.E."/>
            <person name="Kallscheuer N."/>
            <person name="Luecker S."/>
            <person name="Lage O.M."/>
            <person name="Pohl T."/>
            <person name="Merkel B.J."/>
            <person name="Hornburger P."/>
            <person name="Mueller R.-W."/>
            <person name="Bruemmer F."/>
            <person name="Labrenz M."/>
            <person name="Spormann A.M."/>
            <person name="Op den Camp H."/>
            <person name="Overmann J."/>
            <person name="Amann R."/>
            <person name="Jetten M.S.M."/>
            <person name="Mascher T."/>
            <person name="Medema M.H."/>
            <person name="Devos D.P."/>
            <person name="Kaster A.-K."/>
            <person name="Ovreas L."/>
            <person name="Rohde M."/>
            <person name="Galperin M.Y."/>
            <person name="Jogler C."/>
        </authorList>
    </citation>
    <scope>NUCLEOTIDE SEQUENCE [LARGE SCALE GENOMIC DNA]</scope>
    <source>
        <strain evidence="1 2">Pla175</strain>
    </source>
</reference>
<dbReference type="AlphaFoldDB" id="A0A518DF85"/>
<dbReference type="Proteomes" id="UP000317429">
    <property type="component" value="Chromosome"/>
</dbReference>
<gene>
    <name evidence="1" type="ORF">Pla175_35450</name>
</gene>
<dbReference type="EMBL" id="CP036291">
    <property type="protein sequence ID" value="QDU90144.1"/>
    <property type="molecule type" value="Genomic_DNA"/>
</dbReference>
<organism evidence="1 2">
    <name type="scientific">Pirellulimonas nuda</name>
    <dbReference type="NCBI Taxonomy" id="2528009"/>
    <lineage>
        <taxon>Bacteria</taxon>
        <taxon>Pseudomonadati</taxon>
        <taxon>Planctomycetota</taxon>
        <taxon>Planctomycetia</taxon>
        <taxon>Pirellulales</taxon>
        <taxon>Lacipirellulaceae</taxon>
        <taxon>Pirellulimonas</taxon>
    </lineage>
</organism>
<evidence type="ECO:0000313" key="2">
    <source>
        <dbReference type="Proteomes" id="UP000317429"/>
    </source>
</evidence>
<sequence>MAIATKGVKSTIASESSSLLFIISEFFDLQTMKF</sequence>
<evidence type="ECO:0000313" key="1">
    <source>
        <dbReference type="EMBL" id="QDU90144.1"/>
    </source>
</evidence>
<dbReference type="KEGG" id="pnd:Pla175_35450"/>
<accession>A0A518DF85</accession>
<name>A0A518DF85_9BACT</name>